<dbReference type="GO" id="GO:0005886">
    <property type="term" value="C:plasma membrane"/>
    <property type="evidence" value="ECO:0007669"/>
    <property type="project" value="UniProtKB-SubCell"/>
</dbReference>
<evidence type="ECO:0000259" key="9">
    <source>
        <dbReference type="PROSITE" id="PS50929"/>
    </source>
</evidence>
<dbReference type="InterPro" id="IPR036640">
    <property type="entry name" value="ABC1_TM_sf"/>
</dbReference>
<dbReference type="GO" id="GO:0034040">
    <property type="term" value="F:ATPase-coupled lipid transmembrane transporter activity"/>
    <property type="evidence" value="ECO:0007669"/>
    <property type="project" value="TreeGrafter"/>
</dbReference>
<dbReference type="InterPro" id="IPR003593">
    <property type="entry name" value="AAA+_ATPase"/>
</dbReference>
<evidence type="ECO:0000256" key="5">
    <source>
        <dbReference type="ARBA" id="ARBA00022989"/>
    </source>
</evidence>
<dbReference type="EMBL" id="FNAS01000009">
    <property type="protein sequence ID" value="SDE43476.1"/>
    <property type="molecule type" value="Genomic_DNA"/>
</dbReference>
<name>A0A1G7CXT4_9FLAO</name>
<feature type="transmembrane region" description="Helical" evidence="7">
    <location>
        <begin position="81"/>
        <end position="101"/>
    </location>
</feature>
<dbReference type="AlphaFoldDB" id="A0A1G7CXT4"/>
<dbReference type="Gene3D" id="1.20.1560.10">
    <property type="entry name" value="ABC transporter type 1, transmembrane domain"/>
    <property type="match status" value="1"/>
</dbReference>
<keyword evidence="6 7" id="KW-0472">Membrane</keyword>
<dbReference type="PANTHER" id="PTHR24221:SF654">
    <property type="entry name" value="ATP-BINDING CASSETTE SUB-FAMILY B MEMBER 6"/>
    <property type="match status" value="1"/>
</dbReference>
<proteinExistence type="predicted"/>
<dbReference type="InterPro" id="IPR017871">
    <property type="entry name" value="ABC_transporter-like_CS"/>
</dbReference>
<dbReference type="STRING" id="1071918.SAMN05421544_10942"/>
<evidence type="ECO:0000313" key="11">
    <source>
        <dbReference type="Proteomes" id="UP000198517"/>
    </source>
</evidence>
<keyword evidence="4 10" id="KW-0067">ATP-binding</keyword>
<dbReference type="SUPFAM" id="SSF52540">
    <property type="entry name" value="P-loop containing nucleoside triphosphate hydrolases"/>
    <property type="match status" value="1"/>
</dbReference>
<dbReference type="InterPro" id="IPR039421">
    <property type="entry name" value="Type_1_exporter"/>
</dbReference>
<evidence type="ECO:0000313" key="10">
    <source>
        <dbReference type="EMBL" id="SDE43476.1"/>
    </source>
</evidence>
<evidence type="ECO:0000256" key="1">
    <source>
        <dbReference type="ARBA" id="ARBA00004651"/>
    </source>
</evidence>
<dbReference type="GO" id="GO:0140359">
    <property type="term" value="F:ABC-type transporter activity"/>
    <property type="evidence" value="ECO:0007669"/>
    <property type="project" value="InterPro"/>
</dbReference>
<feature type="transmembrane region" description="Helical" evidence="7">
    <location>
        <begin position="159"/>
        <end position="177"/>
    </location>
</feature>
<feature type="transmembrane region" description="Helical" evidence="7">
    <location>
        <begin position="21"/>
        <end position="45"/>
    </location>
</feature>
<evidence type="ECO:0000256" key="6">
    <source>
        <dbReference type="ARBA" id="ARBA00023136"/>
    </source>
</evidence>
<evidence type="ECO:0000256" key="4">
    <source>
        <dbReference type="ARBA" id="ARBA00022840"/>
    </source>
</evidence>
<evidence type="ECO:0000256" key="3">
    <source>
        <dbReference type="ARBA" id="ARBA00022741"/>
    </source>
</evidence>
<dbReference type="SUPFAM" id="SSF90123">
    <property type="entry name" value="ABC transporter transmembrane region"/>
    <property type="match status" value="1"/>
</dbReference>
<dbReference type="Gene3D" id="3.40.50.300">
    <property type="entry name" value="P-loop containing nucleotide triphosphate hydrolases"/>
    <property type="match status" value="1"/>
</dbReference>
<dbReference type="GO" id="GO:0016887">
    <property type="term" value="F:ATP hydrolysis activity"/>
    <property type="evidence" value="ECO:0007669"/>
    <property type="project" value="InterPro"/>
</dbReference>
<gene>
    <name evidence="10" type="ORF">SAMN05421544_10942</name>
</gene>
<feature type="domain" description="ABC transmembrane type-1" evidence="9">
    <location>
        <begin position="27"/>
        <end position="321"/>
    </location>
</feature>
<dbReference type="InterPro" id="IPR027417">
    <property type="entry name" value="P-loop_NTPase"/>
</dbReference>
<feature type="domain" description="ABC transporter" evidence="8">
    <location>
        <begin position="357"/>
        <end position="593"/>
    </location>
</feature>
<keyword evidence="11" id="KW-1185">Reference proteome</keyword>
<dbReference type="Pfam" id="PF00005">
    <property type="entry name" value="ABC_tran"/>
    <property type="match status" value="1"/>
</dbReference>
<dbReference type="PROSITE" id="PS00211">
    <property type="entry name" value="ABC_TRANSPORTER_1"/>
    <property type="match status" value="1"/>
</dbReference>
<accession>A0A1G7CXT4</accession>
<dbReference type="SMART" id="SM00382">
    <property type="entry name" value="AAA"/>
    <property type="match status" value="1"/>
</dbReference>
<comment type="subcellular location">
    <subcellularLocation>
        <location evidence="1">Cell membrane</location>
        <topology evidence="1">Multi-pass membrane protein</topology>
    </subcellularLocation>
</comment>
<organism evidence="10 11">
    <name type="scientific">Riemerella columbipharyngis</name>
    <dbReference type="NCBI Taxonomy" id="1071918"/>
    <lineage>
        <taxon>Bacteria</taxon>
        <taxon>Pseudomonadati</taxon>
        <taxon>Bacteroidota</taxon>
        <taxon>Flavobacteriia</taxon>
        <taxon>Flavobacteriales</taxon>
        <taxon>Weeksellaceae</taxon>
        <taxon>Riemerella</taxon>
    </lineage>
</organism>
<reference evidence="10 11" key="1">
    <citation type="submission" date="2016-10" db="EMBL/GenBank/DDBJ databases">
        <authorList>
            <person name="de Groot N.N."/>
        </authorList>
    </citation>
    <scope>NUCLEOTIDE SEQUENCE [LARGE SCALE GENOMIC DNA]</scope>
    <source>
        <strain evidence="10 11">DSM 24015</strain>
    </source>
</reference>
<evidence type="ECO:0000256" key="7">
    <source>
        <dbReference type="SAM" id="Phobius"/>
    </source>
</evidence>
<keyword evidence="5 7" id="KW-1133">Transmembrane helix</keyword>
<dbReference type="InterPro" id="IPR011527">
    <property type="entry name" value="ABC1_TM_dom"/>
</dbReference>
<keyword evidence="2 7" id="KW-0812">Transmembrane</keyword>
<dbReference type="PROSITE" id="PS50929">
    <property type="entry name" value="ABC_TM1F"/>
    <property type="match status" value="1"/>
</dbReference>
<dbReference type="PROSITE" id="PS50893">
    <property type="entry name" value="ABC_TRANSPORTER_2"/>
    <property type="match status" value="1"/>
</dbReference>
<evidence type="ECO:0000256" key="2">
    <source>
        <dbReference type="ARBA" id="ARBA00022692"/>
    </source>
</evidence>
<dbReference type="InterPro" id="IPR003439">
    <property type="entry name" value="ABC_transporter-like_ATP-bd"/>
</dbReference>
<evidence type="ECO:0000259" key="8">
    <source>
        <dbReference type="PROSITE" id="PS50893"/>
    </source>
</evidence>
<dbReference type="PANTHER" id="PTHR24221">
    <property type="entry name" value="ATP-BINDING CASSETTE SUB-FAMILY B"/>
    <property type="match status" value="1"/>
</dbReference>
<dbReference type="GO" id="GO:0005524">
    <property type="term" value="F:ATP binding"/>
    <property type="evidence" value="ECO:0007669"/>
    <property type="project" value="UniProtKB-KW"/>
</dbReference>
<dbReference type="Pfam" id="PF00664">
    <property type="entry name" value="ABC_membrane"/>
    <property type="match status" value="1"/>
</dbReference>
<protein>
    <submittedName>
        <fullName evidence="10">ATP-binding cassette, subfamily B, MsbA</fullName>
    </submittedName>
</protein>
<keyword evidence="3" id="KW-0547">Nucleotide-binding</keyword>
<dbReference type="RefSeq" id="WP_092736624.1">
    <property type="nucleotide sequence ID" value="NZ_FNAS01000009.1"/>
</dbReference>
<dbReference type="Proteomes" id="UP000198517">
    <property type="component" value="Unassembled WGS sequence"/>
</dbReference>
<dbReference type="OrthoDB" id="9760358at2"/>
<feature type="transmembrane region" description="Helical" evidence="7">
    <location>
        <begin position="183"/>
        <end position="201"/>
    </location>
</feature>
<sequence length="596" mass="67157">MKKKKESKIGYFSYFKGIIGWHVYSYIFLNILLGFLDGIGLAFFVPLLSIASGDVNKSGDSLGKLEFIIEGFDKLGIELNLTNALLFLTFLFGFKGIIYYFRIIYFSKLQLNAISKLRMKLVTGLESLSYSGFTKLDLGRIQNTMIGELGKLMGAFNSYFGALQHLIMLLTYIGLAFFSNWRFAILVAIGGALSNILYKFVNKYTKQKAREISKKGHDFNGLLIQALHNFKYLKATNYLPSFSKKLETNIYEQKDLNFKISKVGGIAESLREPMIITIIAVVIMIQLAFFNNSFSSIIVSLLLFYRALAHLVTLQNTWNGFLVSTSGVESFNTLMDEFKDYQENQTYSETIDNIGDIEIKNINLSFDGDKKVLDNINFTIKKNTSVAFVGESGAGKTTLANIISGLQHPDSGEVLVDGKSLYKTRLGAYRSHIGYITQEPVIFDDTVFNNVTFWSTKNETNLNRFRDIMNKVALKPFLENLPKKEDSPLGNNGILISGGQKQRVSIARELYKDVGLLVMDEATSALDSETERRIKNSIDMIHGQSTLLIIAHRLSTIKDVDIIYLMDKGKIIASGNFGELYEKSDKFKKMVELQEV</sequence>
<feature type="transmembrane region" description="Helical" evidence="7">
    <location>
        <begin position="275"/>
        <end position="305"/>
    </location>
</feature>